<protein>
    <recommendedName>
        <fullName evidence="3">HEPN domain-containing protein</fullName>
    </recommendedName>
</protein>
<evidence type="ECO:0000313" key="2">
    <source>
        <dbReference type="Proteomes" id="UP000306402"/>
    </source>
</evidence>
<evidence type="ECO:0008006" key="3">
    <source>
        <dbReference type="Google" id="ProtNLM"/>
    </source>
</evidence>
<dbReference type="RefSeq" id="WP_138363737.1">
    <property type="nucleotide sequence ID" value="NZ_VCEJ01000002.1"/>
</dbReference>
<organism evidence="1 2">
    <name type="scientific">Dyadobacter luticola</name>
    <dbReference type="NCBI Taxonomy" id="1979387"/>
    <lineage>
        <taxon>Bacteria</taxon>
        <taxon>Pseudomonadati</taxon>
        <taxon>Bacteroidota</taxon>
        <taxon>Cytophagia</taxon>
        <taxon>Cytophagales</taxon>
        <taxon>Spirosomataceae</taxon>
        <taxon>Dyadobacter</taxon>
    </lineage>
</organism>
<reference evidence="1 2" key="1">
    <citation type="submission" date="2019-05" db="EMBL/GenBank/DDBJ databases">
        <authorList>
            <person name="Qu J.-H."/>
        </authorList>
    </citation>
    <scope>NUCLEOTIDE SEQUENCE [LARGE SCALE GENOMIC DNA]</scope>
    <source>
        <strain evidence="1 2">T17</strain>
    </source>
</reference>
<dbReference type="Gene3D" id="1.20.120.330">
    <property type="entry name" value="Nucleotidyltransferases domain 2"/>
    <property type="match status" value="1"/>
</dbReference>
<dbReference type="Proteomes" id="UP000306402">
    <property type="component" value="Unassembled WGS sequence"/>
</dbReference>
<dbReference type="OrthoDB" id="1494057at2"/>
<evidence type="ECO:0000313" key="1">
    <source>
        <dbReference type="EMBL" id="TLV02526.1"/>
    </source>
</evidence>
<dbReference type="AlphaFoldDB" id="A0A5R9L1V0"/>
<comment type="caution">
    <text evidence="1">The sequence shown here is derived from an EMBL/GenBank/DDBJ whole genome shotgun (WGS) entry which is preliminary data.</text>
</comment>
<dbReference type="EMBL" id="VCEJ01000002">
    <property type="protein sequence ID" value="TLV02526.1"/>
    <property type="molecule type" value="Genomic_DNA"/>
</dbReference>
<gene>
    <name evidence="1" type="ORF">FEN17_02575</name>
</gene>
<sequence length="139" mass="15906">MATTLLVKYKENFESAQILIDHAKWNSSVHCSYYGCLQYIKELLYKLKSKRVIDQSLKNNSASTHLLLINSLMSELVGKLYRDNIALSVDINTALSDLKQIREVADYTPDLIDEVTSRRAQESAFEIVNCLENIYKLSI</sequence>
<proteinExistence type="predicted"/>
<name>A0A5R9L1V0_9BACT</name>
<keyword evidence="2" id="KW-1185">Reference proteome</keyword>
<accession>A0A5R9L1V0</accession>